<organism evidence="2 3">
    <name type="scientific">Bacillus cereus</name>
    <dbReference type="NCBI Taxonomy" id="1396"/>
    <lineage>
        <taxon>Bacteria</taxon>
        <taxon>Bacillati</taxon>
        <taxon>Bacillota</taxon>
        <taxon>Bacilli</taxon>
        <taxon>Bacillales</taxon>
        <taxon>Bacillaceae</taxon>
        <taxon>Bacillus</taxon>
        <taxon>Bacillus cereus group</taxon>
    </lineage>
</organism>
<protein>
    <recommendedName>
        <fullName evidence="4">DUF2651 domain-containing protein</fullName>
    </recommendedName>
</protein>
<comment type="caution">
    <text evidence="2">The sequence shown here is derived from an EMBL/GenBank/DDBJ whole genome shotgun (WGS) entry which is preliminary data.</text>
</comment>
<evidence type="ECO:0008006" key="4">
    <source>
        <dbReference type="Google" id="ProtNLM"/>
    </source>
</evidence>
<gene>
    <name evidence="2" type="ORF">COI93_14845</name>
</gene>
<keyword evidence="1" id="KW-1133">Transmembrane helix</keyword>
<accession>A0A2B0MAJ5</accession>
<keyword evidence="1" id="KW-0812">Transmembrane</keyword>
<sequence length="89" mass="10485">MLPQIIMYSFCPITLLATFFLFIKLQHKTITYFLPAIVSTIFAILFYAQFLFNNGLNEFVLSIFFIGTALANLFFILVLKVFKMFRMRH</sequence>
<evidence type="ECO:0000256" key="1">
    <source>
        <dbReference type="SAM" id="Phobius"/>
    </source>
</evidence>
<name>A0A2B0MAJ5_BACCE</name>
<keyword evidence="1" id="KW-0472">Membrane</keyword>
<feature type="transmembrane region" description="Helical" evidence="1">
    <location>
        <begin position="60"/>
        <end position="82"/>
    </location>
</feature>
<feature type="transmembrane region" description="Helical" evidence="1">
    <location>
        <begin position="30"/>
        <end position="48"/>
    </location>
</feature>
<reference evidence="2 3" key="1">
    <citation type="submission" date="2017-09" db="EMBL/GenBank/DDBJ databases">
        <title>Large-scale bioinformatics analysis of Bacillus genomes uncovers conserved roles of natural products in bacterial physiology.</title>
        <authorList>
            <consortium name="Agbiome Team Llc"/>
            <person name="Bleich R.M."/>
            <person name="Grubbs K.J."/>
            <person name="Santa Maria K.C."/>
            <person name="Allen S.E."/>
            <person name="Farag S."/>
            <person name="Shank E.A."/>
            <person name="Bowers A."/>
        </authorList>
    </citation>
    <scope>NUCLEOTIDE SEQUENCE [LARGE SCALE GENOMIC DNA]</scope>
    <source>
        <strain evidence="2 3">AFS083043</strain>
    </source>
</reference>
<dbReference type="Proteomes" id="UP000242656">
    <property type="component" value="Unassembled WGS sequence"/>
</dbReference>
<evidence type="ECO:0000313" key="2">
    <source>
        <dbReference type="EMBL" id="PFK37776.1"/>
    </source>
</evidence>
<evidence type="ECO:0000313" key="3">
    <source>
        <dbReference type="Proteomes" id="UP000242656"/>
    </source>
</evidence>
<dbReference type="RefSeq" id="WP_098491443.1">
    <property type="nucleotide sequence ID" value="NZ_NUWN01000055.1"/>
</dbReference>
<feature type="transmembrane region" description="Helical" evidence="1">
    <location>
        <begin position="6"/>
        <end position="23"/>
    </location>
</feature>
<dbReference type="AlphaFoldDB" id="A0A2B0MAJ5"/>
<dbReference type="EMBL" id="NUWN01000055">
    <property type="protein sequence ID" value="PFK37776.1"/>
    <property type="molecule type" value="Genomic_DNA"/>
</dbReference>
<proteinExistence type="predicted"/>